<evidence type="ECO:0000313" key="7">
    <source>
        <dbReference type="Proteomes" id="UP001163821"/>
    </source>
</evidence>
<dbReference type="InterPro" id="IPR050406">
    <property type="entry name" value="FGGY_Carb_Kinase"/>
</dbReference>
<dbReference type="InterPro" id="IPR043129">
    <property type="entry name" value="ATPase_NBD"/>
</dbReference>
<dbReference type="AlphaFoldDB" id="A0AA41Y4S5"/>
<organism evidence="6 7">
    <name type="scientific">Gaoshiqia sediminis</name>
    <dbReference type="NCBI Taxonomy" id="2986998"/>
    <lineage>
        <taxon>Bacteria</taxon>
        <taxon>Pseudomonadati</taxon>
        <taxon>Bacteroidota</taxon>
        <taxon>Bacteroidia</taxon>
        <taxon>Marinilabiliales</taxon>
        <taxon>Prolixibacteraceae</taxon>
        <taxon>Gaoshiqia</taxon>
    </lineage>
</organism>
<comment type="similarity">
    <text evidence="1">Belongs to the FGGY kinase family.</text>
</comment>
<protein>
    <submittedName>
        <fullName evidence="6">FGGY family carbohydrate kinase</fullName>
    </submittedName>
</protein>
<dbReference type="GO" id="GO:0016301">
    <property type="term" value="F:kinase activity"/>
    <property type="evidence" value="ECO:0007669"/>
    <property type="project" value="UniProtKB-KW"/>
</dbReference>
<dbReference type="Pfam" id="PF02782">
    <property type="entry name" value="FGGY_C"/>
    <property type="match status" value="1"/>
</dbReference>
<evidence type="ECO:0000256" key="2">
    <source>
        <dbReference type="ARBA" id="ARBA00022679"/>
    </source>
</evidence>
<dbReference type="EMBL" id="JAPAAF010000016">
    <property type="protein sequence ID" value="MCW0483434.1"/>
    <property type="molecule type" value="Genomic_DNA"/>
</dbReference>
<reference evidence="6" key="1">
    <citation type="submission" date="2022-10" db="EMBL/GenBank/DDBJ databases">
        <title>Gaoshiqiia sediminis gen. nov., sp. nov., isolated from coastal sediment.</title>
        <authorList>
            <person name="Yu W.X."/>
            <person name="Mu D.S."/>
            <person name="Du J.Z."/>
            <person name="Liang Y.Q."/>
        </authorList>
    </citation>
    <scope>NUCLEOTIDE SEQUENCE</scope>
    <source>
        <strain evidence="6">A06</strain>
    </source>
</reference>
<comment type="caution">
    <text evidence="6">The sequence shown here is derived from an EMBL/GenBank/DDBJ whole genome shotgun (WGS) entry which is preliminary data.</text>
</comment>
<feature type="domain" description="Carbohydrate kinase FGGY C-terminal" evidence="5">
    <location>
        <begin position="259"/>
        <end position="440"/>
    </location>
</feature>
<sequence length="497" mass="53736">MYLLGFDIGSSSVKASIINGESGECLASAFYPKQEMKITAVQSGWAEQEPEQWWENLKLAVAEIMDRTKVDPANIDSIGISYQMHGLVLVDKNQQVLRPSIIWCDSRATSIGENALKEIGEQLCLENLLNSPGNFTASKLKWVKDNEPELYARIDKIMLPGDYIAMKLSGEVKTTASGLSEGIMWNFKENKVARLLLGHYGFDESFIPEVVPTFSVQGIVTESAAKEMGLAPGIKISYRAGDQPNNALSLNVLNPGEIATTAGTSGVVYGVSDEIKYDPKSRVNTFAHVNHTAEANRLGVLLCINGTGILNSWLNKQIGGGAISYEKMNELAAGVPIGSEGVSILPFGNGAERVLENKNPGSTLAGINFNMHTHAHLFRAAQEGIVFSFKYGMDIMKTIGIDAKVIRAGKANMFLSPIFRETLAGITGATIELYNTDGSVGAARGAGIGSGYYKSAGEAFSNLKKLETIEPNAKAATAYQEAYENWLKQLAKVMRSE</sequence>
<dbReference type="InterPro" id="IPR000577">
    <property type="entry name" value="Carb_kinase_FGGY"/>
</dbReference>
<dbReference type="GO" id="GO:0005975">
    <property type="term" value="P:carbohydrate metabolic process"/>
    <property type="evidence" value="ECO:0007669"/>
    <property type="project" value="InterPro"/>
</dbReference>
<evidence type="ECO:0000259" key="4">
    <source>
        <dbReference type="Pfam" id="PF00370"/>
    </source>
</evidence>
<feature type="domain" description="Carbohydrate kinase FGGY N-terminal" evidence="4">
    <location>
        <begin position="2"/>
        <end position="245"/>
    </location>
</feature>
<dbReference type="InterPro" id="IPR018484">
    <property type="entry name" value="FGGY_N"/>
</dbReference>
<dbReference type="Proteomes" id="UP001163821">
    <property type="component" value="Unassembled WGS sequence"/>
</dbReference>
<evidence type="ECO:0000256" key="1">
    <source>
        <dbReference type="ARBA" id="ARBA00009156"/>
    </source>
</evidence>
<dbReference type="InterPro" id="IPR018485">
    <property type="entry name" value="FGGY_C"/>
</dbReference>
<dbReference type="PANTHER" id="PTHR43095">
    <property type="entry name" value="SUGAR KINASE"/>
    <property type="match status" value="1"/>
</dbReference>
<proteinExistence type="inferred from homology"/>
<keyword evidence="2" id="KW-0808">Transferase</keyword>
<evidence type="ECO:0000259" key="5">
    <source>
        <dbReference type="Pfam" id="PF02782"/>
    </source>
</evidence>
<dbReference type="CDD" id="cd07809">
    <property type="entry name" value="ASKHA_NBD_FGGY_BaXK-like"/>
    <property type="match status" value="1"/>
</dbReference>
<dbReference type="SUPFAM" id="SSF53067">
    <property type="entry name" value="Actin-like ATPase domain"/>
    <property type="match status" value="2"/>
</dbReference>
<dbReference type="PANTHER" id="PTHR43095:SF5">
    <property type="entry name" value="XYLULOSE KINASE"/>
    <property type="match status" value="1"/>
</dbReference>
<gene>
    <name evidence="6" type="ORF">N2K84_11885</name>
</gene>
<keyword evidence="7" id="KW-1185">Reference proteome</keyword>
<accession>A0AA41Y4S5</accession>
<evidence type="ECO:0000256" key="3">
    <source>
        <dbReference type="ARBA" id="ARBA00022777"/>
    </source>
</evidence>
<dbReference type="RefSeq" id="WP_282592036.1">
    <property type="nucleotide sequence ID" value="NZ_JAPAAF010000016.1"/>
</dbReference>
<evidence type="ECO:0000313" key="6">
    <source>
        <dbReference type="EMBL" id="MCW0483434.1"/>
    </source>
</evidence>
<dbReference type="Pfam" id="PF00370">
    <property type="entry name" value="FGGY_N"/>
    <property type="match status" value="1"/>
</dbReference>
<keyword evidence="3 6" id="KW-0418">Kinase</keyword>
<dbReference type="PIRSF" id="PIRSF000538">
    <property type="entry name" value="GlpK"/>
    <property type="match status" value="1"/>
</dbReference>
<name>A0AA41Y4S5_9BACT</name>
<dbReference type="Gene3D" id="3.30.420.40">
    <property type="match status" value="2"/>
</dbReference>